<comment type="caution">
    <text evidence="14">Lacks conserved residue(s) required for the propagation of feature annotation.</text>
</comment>
<dbReference type="PANTHER" id="PTHR11035:SF3">
    <property type="entry name" value="VERY-LONG-CHAIN (3R)-3-HYDROXYACYL-COA DEHYDRATASE"/>
    <property type="match status" value="1"/>
</dbReference>
<keyword evidence="14" id="KW-0256">Endoplasmic reticulum</keyword>
<reference evidence="15 16" key="1">
    <citation type="journal article" date="2019" name="Gigascience">
        <title>Whole-genome sequence of the oriental lung fluke Paragonimus westermani.</title>
        <authorList>
            <person name="Oey H."/>
            <person name="Zakrzewski M."/>
            <person name="Narain K."/>
            <person name="Devi K.R."/>
            <person name="Agatsuma T."/>
            <person name="Nawaratna S."/>
            <person name="Gobert G.N."/>
            <person name="Jones M.K."/>
            <person name="Ragan M.A."/>
            <person name="McManus D.P."/>
            <person name="Krause L."/>
        </authorList>
    </citation>
    <scope>NUCLEOTIDE SEQUENCE [LARGE SCALE GENOMIC DNA]</scope>
    <source>
        <strain evidence="15 16">IND2009</strain>
    </source>
</reference>
<feature type="transmembrane region" description="Helical" evidence="14">
    <location>
        <begin position="148"/>
        <end position="168"/>
    </location>
</feature>
<dbReference type="GO" id="GO:0102158">
    <property type="term" value="F:very-long-chain (3R)-3-hydroxyacyl-CoA dehydratase activity"/>
    <property type="evidence" value="ECO:0007669"/>
    <property type="project" value="UniProtKB-EC"/>
</dbReference>
<keyword evidence="7 14" id="KW-0276">Fatty acid metabolism</keyword>
<dbReference type="UniPathway" id="UPA00094"/>
<dbReference type="EMBL" id="QNGE01003138">
    <property type="protein sequence ID" value="KAA3674457.1"/>
    <property type="molecule type" value="Genomic_DNA"/>
</dbReference>
<comment type="function">
    <text evidence="14">Catalyzes the third of the four reactions of the long-chain fatty acids elongation cycle. This endoplasmic reticulum-bound enzymatic process, allows the addition of two carbons to the chain of long- and very long-chain fatty acids/VLCFAs per cycle. This enzyme catalyzes the dehydration of the 3-hydroxyacyl-CoA intermediate into trans-2,3-enoyl-CoA, within each cycle of fatty acid elongation. Thereby, it participates to the production of VLCFAs of different chain lengths that are involved in multiple biological processes as precursors of membrane lipids and lipid mediators.</text>
</comment>
<protein>
    <recommendedName>
        <fullName evidence="4 14">Very-long-chain (3R)-3-hydroxyacyl-CoA dehydratase</fullName>
        <ecNumber evidence="4 14">4.2.1.134</ecNumber>
    </recommendedName>
</protein>
<keyword evidence="10 14" id="KW-0472">Membrane</keyword>
<comment type="similarity">
    <text evidence="3 14">Belongs to the very long-chain fatty acids dehydratase HACD family.</text>
</comment>
<proteinExistence type="inferred from homology"/>
<comment type="subcellular location">
    <subcellularLocation>
        <location evidence="14">Endoplasmic reticulum membrane</location>
        <topology evidence="14">Multi-pass membrane protein</topology>
    </subcellularLocation>
    <subcellularLocation>
        <location evidence="1">Membrane</location>
        <topology evidence="1">Multi-pass membrane protein</topology>
    </subcellularLocation>
</comment>
<evidence type="ECO:0000256" key="11">
    <source>
        <dbReference type="ARBA" id="ARBA00023160"/>
    </source>
</evidence>
<evidence type="ECO:0000256" key="1">
    <source>
        <dbReference type="ARBA" id="ARBA00004141"/>
    </source>
</evidence>
<keyword evidence="6 14" id="KW-0812">Transmembrane</keyword>
<name>A0A5J4NFZ8_9TREM</name>
<feature type="transmembrane region" description="Helical" evidence="14">
    <location>
        <begin position="100"/>
        <end position="122"/>
    </location>
</feature>
<keyword evidence="11 14" id="KW-0275">Fatty acid biosynthesis</keyword>
<dbReference type="AlphaFoldDB" id="A0A5J4NFZ8"/>
<dbReference type="GO" id="GO:0005789">
    <property type="term" value="C:endoplasmic reticulum membrane"/>
    <property type="evidence" value="ECO:0007669"/>
    <property type="project" value="UniProtKB-SubCell"/>
</dbReference>
<comment type="caution">
    <text evidence="15">The sequence shown here is derived from an EMBL/GenBank/DDBJ whole genome shotgun (WGS) entry which is preliminary data.</text>
</comment>
<evidence type="ECO:0000313" key="16">
    <source>
        <dbReference type="Proteomes" id="UP000324629"/>
    </source>
</evidence>
<evidence type="ECO:0000313" key="15">
    <source>
        <dbReference type="EMBL" id="KAA3674457.1"/>
    </source>
</evidence>
<dbReference type="PANTHER" id="PTHR11035">
    <property type="entry name" value="VERY-LONG-CHAIN (3R)-3-HYDROXYACYL-COA DEHYDRATASE"/>
    <property type="match status" value="1"/>
</dbReference>
<dbReference type="Proteomes" id="UP000324629">
    <property type="component" value="Unassembled WGS sequence"/>
</dbReference>
<keyword evidence="9 14" id="KW-0443">Lipid metabolism</keyword>
<organism evidence="15 16">
    <name type="scientific">Paragonimus westermani</name>
    <dbReference type="NCBI Taxonomy" id="34504"/>
    <lineage>
        <taxon>Eukaryota</taxon>
        <taxon>Metazoa</taxon>
        <taxon>Spiralia</taxon>
        <taxon>Lophotrochozoa</taxon>
        <taxon>Platyhelminthes</taxon>
        <taxon>Trematoda</taxon>
        <taxon>Digenea</taxon>
        <taxon>Plagiorchiida</taxon>
        <taxon>Troglotremata</taxon>
        <taxon>Troglotrematidae</taxon>
        <taxon>Paragonimus</taxon>
    </lineage>
</organism>
<evidence type="ECO:0000256" key="2">
    <source>
        <dbReference type="ARBA" id="ARBA00005194"/>
    </source>
</evidence>
<gene>
    <name evidence="15" type="ORF">DEA37_0005529</name>
</gene>
<evidence type="ECO:0000256" key="3">
    <source>
        <dbReference type="ARBA" id="ARBA00007811"/>
    </source>
</evidence>
<dbReference type="GO" id="GO:0030497">
    <property type="term" value="P:fatty acid elongation"/>
    <property type="evidence" value="ECO:0007669"/>
    <property type="project" value="TreeGrafter"/>
</dbReference>
<feature type="transmembrane region" description="Helical" evidence="14">
    <location>
        <begin position="12"/>
        <end position="30"/>
    </location>
</feature>
<dbReference type="Pfam" id="PF04387">
    <property type="entry name" value="PTPLA"/>
    <property type="match status" value="1"/>
</dbReference>
<sequence>MSGINAGQSYLLGYNSLQLLGWSFLLYTYLSESYRSGQWLIYSPHAEFLLRTFQTLGLLEVKYSTIAVPLILVSWCCAEILRYFFYALHICNSLPQAVIWLRYSAFMLLYPTGITGELIFLYRAVHHLHQRSLYKLVMPNAWNISFDYEWFIIVVLLSYIPFAPKLYLHMMSQRRKALKQKAQ</sequence>
<keyword evidence="5 14" id="KW-0444">Lipid biosynthesis</keyword>
<evidence type="ECO:0000256" key="13">
    <source>
        <dbReference type="ARBA" id="ARBA00036671"/>
    </source>
</evidence>
<keyword evidence="8 14" id="KW-1133">Transmembrane helix</keyword>
<dbReference type="InterPro" id="IPR007482">
    <property type="entry name" value="Tyr_Pase-like_PTPLA"/>
</dbReference>
<evidence type="ECO:0000256" key="7">
    <source>
        <dbReference type="ARBA" id="ARBA00022832"/>
    </source>
</evidence>
<evidence type="ECO:0000256" key="10">
    <source>
        <dbReference type="ARBA" id="ARBA00023136"/>
    </source>
</evidence>
<dbReference type="EC" id="4.2.1.134" evidence="4 14"/>
<evidence type="ECO:0000256" key="5">
    <source>
        <dbReference type="ARBA" id="ARBA00022516"/>
    </source>
</evidence>
<evidence type="ECO:0000256" key="6">
    <source>
        <dbReference type="ARBA" id="ARBA00022692"/>
    </source>
</evidence>
<feature type="transmembrane region" description="Helical" evidence="14">
    <location>
        <begin position="66"/>
        <end position="88"/>
    </location>
</feature>
<comment type="catalytic activity">
    <reaction evidence="13 14">
        <text>a very-long-chain (3R)-3-hydroxyacyl-CoA = a very-long-chain (2E)-enoyl-CoA + H2O</text>
        <dbReference type="Rhea" id="RHEA:45812"/>
        <dbReference type="ChEBI" id="CHEBI:15377"/>
        <dbReference type="ChEBI" id="CHEBI:83728"/>
        <dbReference type="ChEBI" id="CHEBI:85440"/>
        <dbReference type="EC" id="4.2.1.134"/>
    </reaction>
</comment>
<evidence type="ECO:0000256" key="4">
    <source>
        <dbReference type="ARBA" id="ARBA00013122"/>
    </source>
</evidence>
<dbReference type="GO" id="GO:0030148">
    <property type="term" value="P:sphingolipid biosynthetic process"/>
    <property type="evidence" value="ECO:0007669"/>
    <property type="project" value="TreeGrafter"/>
</dbReference>
<evidence type="ECO:0000256" key="8">
    <source>
        <dbReference type="ARBA" id="ARBA00022989"/>
    </source>
</evidence>
<accession>A0A5J4NFZ8</accession>
<comment type="pathway">
    <text evidence="2 14">Lipid metabolism; fatty acid biosynthesis.</text>
</comment>
<keyword evidence="12 14" id="KW-0456">Lyase</keyword>
<keyword evidence="16" id="KW-1185">Reference proteome</keyword>
<evidence type="ECO:0000256" key="12">
    <source>
        <dbReference type="ARBA" id="ARBA00023239"/>
    </source>
</evidence>
<evidence type="ECO:0000256" key="9">
    <source>
        <dbReference type="ARBA" id="ARBA00023098"/>
    </source>
</evidence>
<evidence type="ECO:0000256" key="14">
    <source>
        <dbReference type="RuleBase" id="RU363109"/>
    </source>
</evidence>
<dbReference type="GO" id="GO:0042761">
    <property type="term" value="P:very long-chain fatty acid biosynthetic process"/>
    <property type="evidence" value="ECO:0007669"/>
    <property type="project" value="TreeGrafter"/>
</dbReference>